<accession>A0A7R8XDU6</accession>
<evidence type="ECO:0000259" key="6">
    <source>
        <dbReference type="Pfam" id="PF00916"/>
    </source>
</evidence>
<keyword evidence="4 5" id="KW-0472">Membrane</keyword>
<feature type="domain" description="SLC26A/SulP transporter" evidence="6">
    <location>
        <begin position="25"/>
        <end position="220"/>
    </location>
</feature>
<keyword evidence="3 5" id="KW-1133">Transmembrane helix</keyword>
<feature type="transmembrane region" description="Helical" evidence="5">
    <location>
        <begin position="127"/>
        <end position="145"/>
    </location>
</feature>
<dbReference type="InterPro" id="IPR001902">
    <property type="entry name" value="SLC26A/SulP_fam"/>
</dbReference>
<dbReference type="PANTHER" id="PTHR11814">
    <property type="entry name" value="SULFATE TRANSPORTER"/>
    <property type="match status" value="1"/>
</dbReference>
<organism evidence="7">
    <name type="scientific">Darwinula stevensoni</name>
    <dbReference type="NCBI Taxonomy" id="69355"/>
    <lineage>
        <taxon>Eukaryota</taxon>
        <taxon>Metazoa</taxon>
        <taxon>Ecdysozoa</taxon>
        <taxon>Arthropoda</taxon>
        <taxon>Crustacea</taxon>
        <taxon>Oligostraca</taxon>
        <taxon>Ostracoda</taxon>
        <taxon>Podocopa</taxon>
        <taxon>Podocopida</taxon>
        <taxon>Darwinulocopina</taxon>
        <taxon>Darwinuloidea</taxon>
        <taxon>Darwinulidae</taxon>
        <taxon>Darwinula</taxon>
    </lineage>
</organism>
<dbReference type="InterPro" id="IPR011547">
    <property type="entry name" value="SLC26A/SulP_dom"/>
</dbReference>
<dbReference type="Proteomes" id="UP000677054">
    <property type="component" value="Unassembled WGS sequence"/>
</dbReference>
<dbReference type="AlphaFoldDB" id="A0A7R8XDU6"/>
<protein>
    <recommendedName>
        <fullName evidence="6">SLC26A/SulP transporter domain-containing protein</fullName>
    </recommendedName>
</protein>
<name>A0A7R8XDU6_9CRUS</name>
<evidence type="ECO:0000256" key="2">
    <source>
        <dbReference type="ARBA" id="ARBA00022692"/>
    </source>
</evidence>
<evidence type="ECO:0000313" key="7">
    <source>
        <dbReference type="EMBL" id="CAD7248734.1"/>
    </source>
</evidence>
<feature type="transmembrane region" description="Helical" evidence="5">
    <location>
        <begin position="93"/>
        <end position="115"/>
    </location>
</feature>
<dbReference type="Pfam" id="PF00916">
    <property type="entry name" value="Sulfate_transp"/>
    <property type="match status" value="1"/>
</dbReference>
<gene>
    <name evidence="7" type="ORF">DSTB1V02_LOCUS8543</name>
</gene>
<evidence type="ECO:0000256" key="1">
    <source>
        <dbReference type="ARBA" id="ARBA00004141"/>
    </source>
</evidence>
<reference evidence="7" key="1">
    <citation type="submission" date="2020-11" db="EMBL/GenBank/DDBJ databases">
        <authorList>
            <person name="Tran Van P."/>
        </authorList>
    </citation>
    <scope>NUCLEOTIDE SEQUENCE</scope>
</reference>
<proteinExistence type="predicted"/>
<dbReference type="GO" id="GO:0055085">
    <property type="term" value="P:transmembrane transport"/>
    <property type="evidence" value="ECO:0007669"/>
    <property type="project" value="InterPro"/>
</dbReference>
<feature type="transmembrane region" description="Helical" evidence="5">
    <location>
        <begin position="21"/>
        <end position="48"/>
    </location>
</feature>
<evidence type="ECO:0000313" key="8">
    <source>
        <dbReference type="Proteomes" id="UP000677054"/>
    </source>
</evidence>
<dbReference type="EMBL" id="LR901488">
    <property type="protein sequence ID" value="CAD7248734.1"/>
    <property type="molecule type" value="Genomic_DNA"/>
</dbReference>
<sequence>MLKARMWDLSKVIKKQSPLTVVTKTIWFMSTARNALVIILGGFVAFFVNGHDPEKPLSLTGDVNPGIPSFSLPSFGTVRNGTDVTFLEMVSGLGPAIIIVPIVGILESIAVSKAFARGKTIDFNQEIFALGLCNLAGSFFSSIPTSGSLSRTVVNAASGVKTPAGGIITGSLVLLALGVLTPYFFYIPKACLASVIICAVIFMFEYEELIKIWKVNRYETGFNQQ</sequence>
<dbReference type="GO" id="GO:0016020">
    <property type="term" value="C:membrane"/>
    <property type="evidence" value="ECO:0007669"/>
    <property type="project" value="UniProtKB-SubCell"/>
</dbReference>
<evidence type="ECO:0000256" key="4">
    <source>
        <dbReference type="ARBA" id="ARBA00023136"/>
    </source>
</evidence>
<dbReference type="EMBL" id="CAJPEV010001971">
    <property type="protein sequence ID" value="CAG0895127.1"/>
    <property type="molecule type" value="Genomic_DNA"/>
</dbReference>
<evidence type="ECO:0000256" key="5">
    <source>
        <dbReference type="SAM" id="Phobius"/>
    </source>
</evidence>
<keyword evidence="2 5" id="KW-0812">Transmembrane</keyword>
<dbReference type="OrthoDB" id="288203at2759"/>
<evidence type="ECO:0000256" key="3">
    <source>
        <dbReference type="ARBA" id="ARBA00022989"/>
    </source>
</evidence>
<comment type="subcellular location">
    <subcellularLocation>
        <location evidence="1">Membrane</location>
        <topology evidence="1">Multi-pass membrane protein</topology>
    </subcellularLocation>
</comment>
<keyword evidence="8" id="KW-1185">Reference proteome</keyword>